<comment type="caution">
    <text evidence="1">The sequence shown here is derived from an EMBL/GenBank/DDBJ whole genome shotgun (WGS) entry which is preliminary data.</text>
</comment>
<reference evidence="1 2" key="1">
    <citation type="journal article" date="2017" name="Emerg. Infect. Dis.">
        <title>Carbapenemase VCC-1-Producing Vibrio cholerae in Coastal Waters of Germany.</title>
        <authorList>
            <person name="Hammerl J.A."/>
            <person name="Jackel C."/>
            <person name="Bortolaia V."/>
            <person name="Schwartz K."/>
            <person name="Bier N."/>
            <person name="Hendriksen R.S."/>
            <person name="Guerra B."/>
            <person name="Strauch E."/>
        </authorList>
    </citation>
    <scope>NUCLEOTIDE SEQUENCE [LARGE SCALE GENOMIC DNA]</scope>
    <source>
        <strain evidence="1 2">VN-2825</strain>
    </source>
</reference>
<evidence type="ECO:0000313" key="1">
    <source>
        <dbReference type="EMBL" id="RGP87608.1"/>
    </source>
</evidence>
<gene>
    <name evidence="1" type="ORF">BC353_12860</name>
</gene>
<evidence type="ECO:0000313" key="2">
    <source>
        <dbReference type="Proteomes" id="UP000266701"/>
    </source>
</evidence>
<protein>
    <submittedName>
        <fullName evidence="1">Uncharacterized protein</fullName>
    </submittedName>
</protein>
<dbReference type="EMBL" id="MCBA01000141">
    <property type="protein sequence ID" value="RGP87608.1"/>
    <property type="molecule type" value="Genomic_DNA"/>
</dbReference>
<organism evidence="1 2">
    <name type="scientific">Vibrio cholerae</name>
    <dbReference type="NCBI Taxonomy" id="666"/>
    <lineage>
        <taxon>Bacteria</taxon>
        <taxon>Pseudomonadati</taxon>
        <taxon>Pseudomonadota</taxon>
        <taxon>Gammaproteobacteria</taxon>
        <taxon>Vibrionales</taxon>
        <taxon>Vibrionaceae</taxon>
        <taxon>Vibrio</taxon>
    </lineage>
</organism>
<name>A0A395TRM7_VIBCL</name>
<sequence>MWIPLNLSSPFDLKRSLQVVWGYGFLSETITASGLRITHLFPVRLVLSIDLKNTNNKNDCLEKENNWP</sequence>
<proteinExistence type="predicted"/>
<accession>A0A395TRM7</accession>
<dbReference type="Proteomes" id="UP000266701">
    <property type="component" value="Unassembled WGS sequence"/>
</dbReference>
<dbReference type="AlphaFoldDB" id="A0A395TRM7"/>